<reference evidence="8" key="4">
    <citation type="journal article" date="2023" name="Microbiol. Resour. Announc.">
        <title>Complete Genome Sequence of Vulcanisaeta souniana Strain IC-059, a Hyperthermophilic Archaeon Isolated from Hot Spring Water in Japan.</title>
        <authorList>
            <person name="Kato S."/>
            <person name="Itoh T."/>
            <person name="Wu L."/>
            <person name="Ma J."/>
            <person name="Ohkuma M."/>
        </authorList>
    </citation>
    <scope>NUCLEOTIDE SEQUENCE</scope>
    <source>
        <strain evidence="8">JCM 11219</strain>
    </source>
</reference>
<reference evidence="11" key="3">
    <citation type="submission" date="2022-09" db="EMBL/GenBank/DDBJ databases">
        <title>Complete genome sequence of Vulcanisaeta souniana.</title>
        <authorList>
            <person name="Kato S."/>
            <person name="Itoh T."/>
            <person name="Ohkuma M."/>
        </authorList>
    </citation>
    <scope>NUCLEOTIDE SEQUENCE [LARGE SCALE GENOMIC DNA]</scope>
    <source>
        <strain evidence="11">JCM 11219</strain>
    </source>
</reference>
<name>A0A830EEW3_9CREN</name>
<reference evidence="9" key="2">
    <citation type="submission" date="2020-09" db="EMBL/GenBank/DDBJ databases">
        <authorList>
            <person name="Sun Q."/>
            <person name="Ohkuma M."/>
        </authorList>
    </citation>
    <scope>NUCLEOTIDE SEQUENCE</scope>
    <source>
        <strain evidence="9">JCM 11219</strain>
    </source>
</reference>
<dbReference type="RefSeq" id="WP_188603051.1">
    <property type="nucleotide sequence ID" value="NZ_AP026830.1"/>
</dbReference>
<dbReference type="FunFam" id="3.40.50.970:FF:000012">
    <property type="entry name" value="Pyruvate:ferredoxin (Flavodoxin) oxidoreductase"/>
    <property type="match status" value="1"/>
</dbReference>
<dbReference type="AlphaFoldDB" id="A0A830EEW3"/>
<evidence type="ECO:0000256" key="5">
    <source>
        <dbReference type="ARBA" id="ARBA00048893"/>
    </source>
</evidence>
<comment type="catalytic activity">
    <reaction evidence="5">
        <text>a 2-oxocarboxylate + 2 oxidized [2Fe-2S]-[ferredoxin] + CoA = an acyl-CoA + 2 reduced [2Fe-2S]-[ferredoxin] + CO2 + H(+)</text>
        <dbReference type="Rhea" id="RHEA:42316"/>
        <dbReference type="Rhea" id="RHEA-COMP:10000"/>
        <dbReference type="Rhea" id="RHEA-COMP:10001"/>
        <dbReference type="ChEBI" id="CHEBI:15378"/>
        <dbReference type="ChEBI" id="CHEBI:16526"/>
        <dbReference type="ChEBI" id="CHEBI:33737"/>
        <dbReference type="ChEBI" id="CHEBI:33738"/>
        <dbReference type="ChEBI" id="CHEBI:35179"/>
        <dbReference type="ChEBI" id="CHEBI:57287"/>
        <dbReference type="ChEBI" id="CHEBI:58342"/>
        <dbReference type="EC" id="1.2.7.11"/>
    </reaction>
</comment>
<evidence type="ECO:0000256" key="2">
    <source>
        <dbReference type="ARBA" id="ARBA00011631"/>
    </source>
</evidence>
<keyword evidence="11" id="KW-1185">Reference proteome</keyword>
<evidence type="ECO:0000313" key="10">
    <source>
        <dbReference type="Proteomes" id="UP000657075"/>
    </source>
</evidence>
<keyword evidence="4" id="KW-0560">Oxidoreductase</keyword>
<dbReference type="Pfam" id="PF17147">
    <property type="entry name" value="PFOR_II"/>
    <property type="match status" value="1"/>
</dbReference>
<dbReference type="PANTHER" id="PTHR32154:SF30">
    <property type="entry name" value="2-OXOACID OXIDOREDUCTASE (FERREDOXIN)"/>
    <property type="match status" value="1"/>
</dbReference>
<dbReference type="GO" id="GO:0006979">
    <property type="term" value="P:response to oxidative stress"/>
    <property type="evidence" value="ECO:0007669"/>
    <property type="project" value="TreeGrafter"/>
</dbReference>
<evidence type="ECO:0000256" key="4">
    <source>
        <dbReference type="ARBA" id="ARBA00023002"/>
    </source>
</evidence>
<dbReference type="PANTHER" id="PTHR32154">
    <property type="entry name" value="PYRUVATE-FLAVODOXIN OXIDOREDUCTASE-RELATED"/>
    <property type="match status" value="1"/>
</dbReference>
<dbReference type="EMBL" id="BMNM01000003">
    <property type="protein sequence ID" value="GGI76117.1"/>
    <property type="molecule type" value="Genomic_DNA"/>
</dbReference>
<dbReference type="GO" id="GO:0018491">
    <property type="term" value="F:2-oxobutyrate synthase activity"/>
    <property type="evidence" value="ECO:0007669"/>
    <property type="project" value="UniProtKB-ARBA"/>
</dbReference>
<proteinExistence type="predicted"/>
<dbReference type="SUPFAM" id="SSF52922">
    <property type="entry name" value="TK C-terminal domain-like"/>
    <property type="match status" value="1"/>
</dbReference>
<dbReference type="InterPro" id="IPR009014">
    <property type="entry name" value="Transketo_C/PFOR_II"/>
</dbReference>
<dbReference type="Gene3D" id="3.40.50.970">
    <property type="match status" value="1"/>
</dbReference>
<dbReference type="OrthoDB" id="372068at2157"/>
<feature type="domain" description="Pyruvate:ferredoxin oxidoreductase core" evidence="7">
    <location>
        <begin position="275"/>
        <end position="380"/>
    </location>
</feature>
<dbReference type="GO" id="GO:0019164">
    <property type="term" value="F:pyruvate synthase activity"/>
    <property type="evidence" value="ECO:0007669"/>
    <property type="project" value="UniProtKB-ARBA"/>
</dbReference>
<dbReference type="Gene3D" id="3.40.50.920">
    <property type="match status" value="1"/>
</dbReference>
<organism evidence="9 10">
    <name type="scientific">Vulcanisaeta souniana JCM 11219</name>
    <dbReference type="NCBI Taxonomy" id="1293586"/>
    <lineage>
        <taxon>Archaea</taxon>
        <taxon>Thermoproteota</taxon>
        <taxon>Thermoprotei</taxon>
        <taxon>Thermoproteales</taxon>
        <taxon>Thermoproteaceae</taxon>
        <taxon>Vulcanisaeta</taxon>
    </lineage>
</organism>
<evidence type="ECO:0000313" key="8">
    <source>
        <dbReference type="EMBL" id="BDR92519.1"/>
    </source>
</evidence>
<evidence type="ECO:0000256" key="1">
    <source>
        <dbReference type="ARBA" id="ARBA00011595"/>
    </source>
</evidence>
<dbReference type="Pfam" id="PF01855">
    <property type="entry name" value="POR_N"/>
    <property type="match status" value="1"/>
</dbReference>
<dbReference type="FunFam" id="3.40.50.920:FF:000010">
    <property type="entry name" value="Pyruvate ferredoxin oxidoreductase, alpha subunit"/>
    <property type="match status" value="1"/>
</dbReference>
<evidence type="ECO:0000313" key="11">
    <source>
        <dbReference type="Proteomes" id="UP001060771"/>
    </source>
</evidence>
<dbReference type="Proteomes" id="UP000657075">
    <property type="component" value="Unassembled WGS sequence"/>
</dbReference>
<comment type="subunit">
    <text evidence="1">Heterotetramer of one alpha, one beta, one delta and one gamma chain.</text>
</comment>
<dbReference type="EMBL" id="AP026830">
    <property type="protein sequence ID" value="BDR92519.1"/>
    <property type="molecule type" value="Genomic_DNA"/>
</dbReference>
<dbReference type="CDD" id="cd07034">
    <property type="entry name" value="TPP_PYR_PFOR_IOR-alpha_like"/>
    <property type="match status" value="1"/>
</dbReference>
<evidence type="ECO:0000313" key="9">
    <source>
        <dbReference type="EMBL" id="GGI76117.1"/>
    </source>
</evidence>
<dbReference type="GeneID" id="76207159"/>
<dbReference type="EC" id="1.2.7.11" evidence="3"/>
<feature type="domain" description="Pyruvate flavodoxin/ferredoxin oxidoreductase pyrimidine binding" evidence="6">
    <location>
        <begin position="30"/>
        <end position="252"/>
    </location>
</feature>
<dbReference type="Proteomes" id="UP001060771">
    <property type="component" value="Chromosome"/>
</dbReference>
<dbReference type="InterPro" id="IPR002880">
    <property type="entry name" value="Pyrv_Fd/Flavodoxin_OxRdtase_N"/>
</dbReference>
<dbReference type="SUPFAM" id="SSF52518">
    <property type="entry name" value="Thiamin diphosphate-binding fold (THDP-binding)"/>
    <property type="match status" value="1"/>
</dbReference>
<evidence type="ECO:0000259" key="7">
    <source>
        <dbReference type="Pfam" id="PF17147"/>
    </source>
</evidence>
<comment type="subunit">
    <text evidence="2">Heterodimer composed of an alpha and a beta subunit.</text>
</comment>
<dbReference type="InterPro" id="IPR033412">
    <property type="entry name" value="PFOR_II"/>
</dbReference>
<evidence type="ECO:0000259" key="6">
    <source>
        <dbReference type="Pfam" id="PF01855"/>
    </source>
</evidence>
<dbReference type="InterPro" id="IPR050722">
    <property type="entry name" value="Pyruvate:ferred/Flavod_OxRd"/>
</dbReference>
<protein>
    <recommendedName>
        <fullName evidence="3">2-oxoacid oxidoreductase (ferredoxin)</fullName>
        <ecNumber evidence="3">1.2.7.11</ecNumber>
    </recommendedName>
</protein>
<accession>A0A830EEW3</accession>
<evidence type="ECO:0000256" key="3">
    <source>
        <dbReference type="ARBA" id="ARBA00012691"/>
    </source>
</evidence>
<reference evidence="9" key="1">
    <citation type="journal article" date="2014" name="Int. J. Syst. Evol. Microbiol.">
        <title>Complete genome sequence of Corynebacterium casei LMG S-19264T (=DSM 44701T), isolated from a smear-ripened cheese.</title>
        <authorList>
            <consortium name="US DOE Joint Genome Institute (JGI-PGF)"/>
            <person name="Walter F."/>
            <person name="Albersmeier A."/>
            <person name="Kalinowski J."/>
            <person name="Ruckert C."/>
        </authorList>
    </citation>
    <scope>NUCLEOTIDE SEQUENCE</scope>
    <source>
        <strain evidence="9">JCM 11219</strain>
    </source>
</reference>
<dbReference type="InterPro" id="IPR029061">
    <property type="entry name" value="THDP-binding"/>
</dbReference>
<sequence>MSLTVIKSRIGREIIRDRVAITSNYAAAYAAKDAEVDVVAAYPITPQTPAVEKMAEFIANGELSAEYIPVESEHSALSALIGASAAGARVFTATSSQGLLYMFELLYIASGLRLPIVMGLATRAVSAPISIHGDYQDFAATRDSGWVIMIASSAQEVYDSIIMAYRIAEDNRVLLPVMVSYDGFLMSHTTEPVELYDADTIRGFAPKRLNRPILDSSKPITMGAMAVPEWYYEIKYQLIEAMHNSMGVIREVHDAFNRTFSRNYRLVEGYMLDDADYAVIAYGGIWGNVKRAVNEARKRGIKAGALRLRLFRPFPTDELIEMISDMKTVAVIDRAVSPGAAIEGPVAMEVATALHSRGLSTPVVSVVHGLGQRTVYSRDVAKLIKIINDSQPWDLTKSTMYMGVREYGNEG</sequence>
<gene>
    <name evidence="9" type="ORF">GCM10007112_11200</name>
    <name evidence="8" type="ORF">Vsou_16120</name>
</gene>